<evidence type="ECO:0000313" key="2">
    <source>
        <dbReference type="Proteomes" id="UP000784294"/>
    </source>
</evidence>
<keyword evidence="2" id="KW-1185">Reference proteome</keyword>
<sequence>MLSLHGSSPSLNSFYRSKLWSHAASQVDFWYILAITPNFCDCSFIRLLSSLTARPPKLYCFIQNGHHSLTMSLLDCRKPLPPNLFFAIAFTPVSDGSLIQASPFCWFCSIPVIFEIA</sequence>
<dbReference type="EMBL" id="CAAALY010013683">
    <property type="protein sequence ID" value="VEL12074.1"/>
    <property type="molecule type" value="Genomic_DNA"/>
</dbReference>
<name>A0A448WHR9_9PLAT</name>
<dbReference type="Proteomes" id="UP000784294">
    <property type="component" value="Unassembled WGS sequence"/>
</dbReference>
<organism evidence="1 2">
    <name type="scientific">Protopolystoma xenopodis</name>
    <dbReference type="NCBI Taxonomy" id="117903"/>
    <lineage>
        <taxon>Eukaryota</taxon>
        <taxon>Metazoa</taxon>
        <taxon>Spiralia</taxon>
        <taxon>Lophotrochozoa</taxon>
        <taxon>Platyhelminthes</taxon>
        <taxon>Monogenea</taxon>
        <taxon>Polyopisthocotylea</taxon>
        <taxon>Polystomatidea</taxon>
        <taxon>Polystomatidae</taxon>
        <taxon>Protopolystoma</taxon>
    </lineage>
</organism>
<dbReference type="AlphaFoldDB" id="A0A448WHR9"/>
<proteinExistence type="predicted"/>
<comment type="caution">
    <text evidence="1">The sequence shown here is derived from an EMBL/GenBank/DDBJ whole genome shotgun (WGS) entry which is preliminary data.</text>
</comment>
<reference evidence="1" key="1">
    <citation type="submission" date="2018-11" db="EMBL/GenBank/DDBJ databases">
        <authorList>
            <consortium name="Pathogen Informatics"/>
        </authorList>
    </citation>
    <scope>NUCLEOTIDE SEQUENCE</scope>
</reference>
<evidence type="ECO:0000313" key="1">
    <source>
        <dbReference type="EMBL" id="VEL12074.1"/>
    </source>
</evidence>
<gene>
    <name evidence="1" type="ORF">PXEA_LOCUS5514</name>
</gene>
<accession>A0A448WHR9</accession>
<protein>
    <submittedName>
        <fullName evidence="1">Uncharacterized protein</fullName>
    </submittedName>
</protein>